<dbReference type="GeneID" id="87947221"/>
<name>A0AAX4IR61_9PEZI</name>
<dbReference type="EMBL" id="CP137311">
    <property type="protein sequence ID" value="WQF85707.1"/>
    <property type="molecule type" value="Genomic_DNA"/>
</dbReference>
<sequence>MFIGHTSQQQQRRYAYCLAKYHASSKHVLSIASIRPASPTAQAHCRSPFIRWALANDGCVRELFLGASPNIAPDLRHFVCNHEGGATSFMVPAANLSSCRRDLVLVASGPCLPFLHRAARTGQGFPGYRSLFHLLPSFHRS</sequence>
<gene>
    <name evidence="1" type="ORF">CDEST_10721</name>
</gene>
<keyword evidence="2" id="KW-1185">Reference proteome</keyword>
<organism evidence="1 2">
    <name type="scientific">Colletotrichum destructivum</name>
    <dbReference type="NCBI Taxonomy" id="34406"/>
    <lineage>
        <taxon>Eukaryota</taxon>
        <taxon>Fungi</taxon>
        <taxon>Dikarya</taxon>
        <taxon>Ascomycota</taxon>
        <taxon>Pezizomycotina</taxon>
        <taxon>Sordariomycetes</taxon>
        <taxon>Hypocreomycetidae</taxon>
        <taxon>Glomerellales</taxon>
        <taxon>Glomerellaceae</taxon>
        <taxon>Colletotrichum</taxon>
        <taxon>Colletotrichum destructivum species complex</taxon>
    </lineage>
</organism>
<dbReference type="KEGG" id="cdet:87947221"/>
<evidence type="ECO:0000313" key="1">
    <source>
        <dbReference type="EMBL" id="WQF85707.1"/>
    </source>
</evidence>
<dbReference type="Proteomes" id="UP001322277">
    <property type="component" value="Chromosome 7"/>
</dbReference>
<dbReference type="RefSeq" id="XP_062782928.1">
    <property type="nucleotide sequence ID" value="XM_062926877.1"/>
</dbReference>
<reference evidence="2" key="1">
    <citation type="journal article" date="2023" name="bioRxiv">
        <title>Complete genome of the Medicago anthracnose fungus, Colletotrichum destructivum, reveals a mini-chromosome-like region within a core chromosome.</title>
        <authorList>
            <person name="Lapalu N."/>
            <person name="Simon A."/>
            <person name="Lu A."/>
            <person name="Plaumann P.-L."/>
            <person name="Amselem J."/>
            <person name="Pigne S."/>
            <person name="Auger A."/>
            <person name="Koch C."/>
            <person name="Dallery J.-F."/>
            <person name="O'Connell R.J."/>
        </authorList>
    </citation>
    <scope>NUCLEOTIDE SEQUENCE [LARGE SCALE GENOMIC DNA]</scope>
    <source>
        <strain evidence="2">CBS 520.97</strain>
    </source>
</reference>
<dbReference type="AlphaFoldDB" id="A0AAX4IR61"/>
<evidence type="ECO:0000313" key="2">
    <source>
        <dbReference type="Proteomes" id="UP001322277"/>
    </source>
</evidence>
<proteinExistence type="predicted"/>
<protein>
    <submittedName>
        <fullName evidence="1">Uncharacterized protein</fullName>
    </submittedName>
</protein>
<accession>A0AAX4IR61</accession>